<reference evidence="2" key="1">
    <citation type="journal article" date="2007" name="Plant Cell">
        <title>Dothideomycete-plant interactions illuminated by genome sequencing and EST analysis of the wheat pathogen Stagonospora nodorum.</title>
        <authorList>
            <person name="Hane J.K."/>
            <person name="Lowe R.G."/>
            <person name="Solomon P.S."/>
            <person name="Tan K.C."/>
            <person name="Schoch C.L."/>
            <person name="Spatafora J.W."/>
            <person name="Crous P.W."/>
            <person name="Kodira C."/>
            <person name="Birren B.W."/>
            <person name="Galagan J.E."/>
            <person name="Torriani S.F."/>
            <person name="McDonald B.A."/>
            <person name="Oliver R.P."/>
        </authorList>
    </citation>
    <scope>NUCLEOTIDE SEQUENCE [LARGE SCALE GENOMIC DNA]</scope>
    <source>
        <strain evidence="2">SN15 / ATCC MYA-4574 / FGSC 10173</strain>
    </source>
</reference>
<protein>
    <submittedName>
        <fullName evidence="1">Uncharacterized protein</fullName>
    </submittedName>
</protein>
<dbReference type="AlphaFoldDB" id="Q0UBI5"/>
<proteinExistence type="predicted"/>
<gene>
    <name evidence="1" type="ORF">SNOG_10879</name>
</gene>
<dbReference type="InParanoid" id="Q0UBI5"/>
<dbReference type="GeneID" id="5978045"/>
<dbReference type="RefSeq" id="XP_001801137.1">
    <property type="nucleotide sequence ID" value="XM_001801085.1"/>
</dbReference>
<dbReference type="EMBL" id="CH445342">
    <property type="protein sequence ID" value="EAT81378.1"/>
    <property type="molecule type" value="Genomic_DNA"/>
</dbReference>
<organism evidence="1 2">
    <name type="scientific">Phaeosphaeria nodorum (strain SN15 / ATCC MYA-4574 / FGSC 10173)</name>
    <name type="common">Glume blotch fungus</name>
    <name type="synonym">Parastagonospora nodorum</name>
    <dbReference type="NCBI Taxonomy" id="321614"/>
    <lineage>
        <taxon>Eukaryota</taxon>
        <taxon>Fungi</taxon>
        <taxon>Dikarya</taxon>
        <taxon>Ascomycota</taxon>
        <taxon>Pezizomycotina</taxon>
        <taxon>Dothideomycetes</taxon>
        <taxon>Pleosporomycetidae</taxon>
        <taxon>Pleosporales</taxon>
        <taxon>Pleosporineae</taxon>
        <taxon>Phaeosphaeriaceae</taxon>
        <taxon>Parastagonospora</taxon>
    </lineage>
</organism>
<dbReference type="KEGG" id="pno:SNOG_10879"/>
<accession>Q0UBI5</accession>
<dbReference type="Proteomes" id="UP000001055">
    <property type="component" value="Unassembled WGS sequence"/>
</dbReference>
<sequence>MPRGRTQYGDYGSIDRDREEVNPNSLDFVEFIHKERVTSDQAAVGASVVSKKTALNGEKKANVTNGNMVSK</sequence>
<evidence type="ECO:0000313" key="1">
    <source>
        <dbReference type="EMBL" id="EAT81378.1"/>
    </source>
</evidence>
<name>Q0UBI5_PHANO</name>
<evidence type="ECO:0000313" key="2">
    <source>
        <dbReference type="Proteomes" id="UP000001055"/>
    </source>
</evidence>